<organism evidence="5 6">
    <name type="scientific">Nocardia yunnanensis</name>
    <dbReference type="NCBI Taxonomy" id="2382165"/>
    <lineage>
        <taxon>Bacteria</taxon>
        <taxon>Bacillati</taxon>
        <taxon>Actinomycetota</taxon>
        <taxon>Actinomycetes</taxon>
        <taxon>Mycobacteriales</taxon>
        <taxon>Nocardiaceae</taxon>
        <taxon>Nocardia</taxon>
    </lineage>
</organism>
<dbReference type="SMART" id="SM00382">
    <property type="entry name" value="AAA"/>
    <property type="match status" value="1"/>
</dbReference>
<dbReference type="AlphaFoldDB" id="A0A386ZEM5"/>
<dbReference type="InterPro" id="IPR027417">
    <property type="entry name" value="P-loop_NTPase"/>
</dbReference>
<dbReference type="InterPro" id="IPR003439">
    <property type="entry name" value="ABC_transporter-like_ATP-bd"/>
</dbReference>
<dbReference type="FunFam" id="3.40.50.300:FF:000134">
    <property type="entry name" value="Iron-enterobactin ABC transporter ATP-binding protein"/>
    <property type="match status" value="1"/>
</dbReference>
<proteinExistence type="predicted"/>
<dbReference type="CDD" id="cd03214">
    <property type="entry name" value="ABC_Iron-Siderophores_B12_Hemin"/>
    <property type="match status" value="1"/>
</dbReference>
<dbReference type="RefSeq" id="WP_120738351.1">
    <property type="nucleotide sequence ID" value="NZ_CP032568.1"/>
</dbReference>
<sequence length="264" mass="28067">MTAREAGGLVVCGLGCAAGRRRVIEGVDFSIRAGETVGIVGPNGAGKTTLLRTLAGLSAPVAGTVTVDGGLLHRVSPRERARLVSLVGQDERPPDDLLVGETVALGRTPYLPPWGASGPRERDAVAAALRQVDLAGFAGRAMSRLSGGERQRVLLARALVQRTPILLLDEPTNHLDITHQLELLALTRELPRTVVMSLHDLTLADRYCDRVLVVHDGRAHPLRPPETALRAEVLAQVFGVRAHRVPNPDGGGTHLIITGRKALS</sequence>
<keyword evidence="6" id="KW-1185">Reference proteome</keyword>
<dbReference type="OrthoDB" id="3579586at2"/>
<reference evidence="5 6" key="1">
    <citation type="submission" date="2018-09" db="EMBL/GenBank/DDBJ databases">
        <title>Nocardia yunnanensis sp. nov., an actinomycete isolated from a soil sample.</title>
        <authorList>
            <person name="Zhang J."/>
        </authorList>
    </citation>
    <scope>NUCLEOTIDE SEQUENCE [LARGE SCALE GENOMIC DNA]</scope>
    <source>
        <strain evidence="5 6">CFHS0054</strain>
    </source>
</reference>
<evidence type="ECO:0000313" key="6">
    <source>
        <dbReference type="Proteomes" id="UP000267164"/>
    </source>
</evidence>
<evidence type="ECO:0000259" key="4">
    <source>
        <dbReference type="PROSITE" id="PS50893"/>
    </source>
</evidence>
<evidence type="ECO:0000256" key="1">
    <source>
        <dbReference type="ARBA" id="ARBA00022448"/>
    </source>
</evidence>
<keyword evidence="1" id="KW-0813">Transport</keyword>
<protein>
    <submittedName>
        <fullName evidence="5">ABC transporter ATP-binding protein</fullName>
    </submittedName>
</protein>
<dbReference type="PANTHER" id="PTHR42794">
    <property type="entry name" value="HEMIN IMPORT ATP-BINDING PROTEIN HMUV"/>
    <property type="match status" value="1"/>
</dbReference>
<dbReference type="PROSITE" id="PS00211">
    <property type="entry name" value="ABC_TRANSPORTER_1"/>
    <property type="match status" value="1"/>
</dbReference>
<evidence type="ECO:0000313" key="5">
    <source>
        <dbReference type="EMBL" id="AYF75643.1"/>
    </source>
</evidence>
<keyword evidence="3 5" id="KW-0067">ATP-binding</keyword>
<dbReference type="EMBL" id="CP032568">
    <property type="protein sequence ID" value="AYF75643.1"/>
    <property type="molecule type" value="Genomic_DNA"/>
</dbReference>
<dbReference type="InterPro" id="IPR003593">
    <property type="entry name" value="AAA+_ATPase"/>
</dbReference>
<keyword evidence="2" id="KW-0547">Nucleotide-binding</keyword>
<dbReference type="GO" id="GO:0016887">
    <property type="term" value="F:ATP hydrolysis activity"/>
    <property type="evidence" value="ECO:0007669"/>
    <property type="project" value="InterPro"/>
</dbReference>
<dbReference type="PANTHER" id="PTHR42794:SF2">
    <property type="entry name" value="ABC TRANSPORTER ATP-BINDING PROTEIN"/>
    <property type="match status" value="1"/>
</dbReference>
<dbReference type="Proteomes" id="UP000267164">
    <property type="component" value="Chromosome"/>
</dbReference>
<evidence type="ECO:0000256" key="3">
    <source>
        <dbReference type="ARBA" id="ARBA00022840"/>
    </source>
</evidence>
<name>A0A386ZEM5_9NOCA</name>
<dbReference type="PROSITE" id="PS50893">
    <property type="entry name" value="ABC_TRANSPORTER_2"/>
    <property type="match status" value="1"/>
</dbReference>
<evidence type="ECO:0000256" key="2">
    <source>
        <dbReference type="ARBA" id="ARBA00022741"/>
    </source>
</evidence>
<dbReference type="Gene3D" id="3.40.50.300">
    <property type="entry name" value="P-loop containing nucleotide triphosphate hydrolases"/>
    <property type="match status" value="1"/>
</dbReference>
<dbReference type="GO" id="GO:0005524">
    <property type="term" value="F:ATP binding"/>
    <property type="evidence" value="ECO:0007669"/>
    <property type="project" value="UniProtKB-KW"/>
</dbReference>
<dbReference type="InterPro" id="IPR017871">
    <property type="entry name" value="ABC_transporter-like_CS"/>
</dbReference>
<dbReference type="KEGG" id="nyu:D7D52_19320"/>
<dbReference type="SUPFAM" id="SSF52540">
    <property type="entry name" value="P-loop containing nucleoside triphosphate hydrolases"/>
    <property type="match status" value="1"/>
</dbReference>
<gene>
    <name evidence="5" type="ORF">D7D52_19320</name>
</gene>
<accession>A0A386ZEM5</accession>
<feature type="domain" description="ABC transporter" evidence="4">
    <location>
        <begin position="9"/>
        <end position="241"/>
    </location>
</feature>
<dbReference type="Pfam" id="PF00005">
    <property type="entry name" value="ABC_tran"/>
    <property type="match status" value="1"/>
</dbReference>